<keyword evidence="13 18" id="KW-0472">Membrane</keyword>
<comment type="pathway">
    <text evidence="2">Cell wall biogenesis; peptidoglycan biosynthesis.</text>
</comment>
<dbReference type="RefSeq" id="WP_166587511.1">
    <property type="nucleotide sequence ID" value="NZ_WWEO01000044.1"/>
</dbReference>
<evidence type="ECO:0000256" key="2">
    <source>
        <dbReference type="ARBA" id="ARBA00004752"/>
    </source>
</evidence>
<evidence type="ECO:0000313" key="21">
    <source>
        <dbReference type="EMBL" id="NCD71564.1"/>
    </source>
</evidence>
<dbReference type="GO" id="GO:0030288">
    <property type="term" value="C:outer membrane-bounded periplasmic space"/>
    <property type="evidence" value="ECO:0007669"/>
    <property type="project" value="TreeGrafter"/>
</dbReference>
<feature type="transmembrane region" description="Helical" evidence="18">
    <location>
        <begin position="20"/>
        <end position="43"/>
    </location>
</feature>
<keyword evidence="7" id="KW-0645">Protease</keyword>
<evidence type="ECO:0000256" key="4">
    <source>
        <dbReference type="ARBA" id="ARBA00007739"/>
    </source>
</evidence>
<feature type="domain" description="Penicillin-binding protein transpeptidase" evidence="19">
    <location>
        <begin position="426"/>
        <end position="663"/>
    </location>
</feature>
<reference evidence="21" key="1">
    <citation type="submission" date="2020-01" db="EMBL/GenBank/DDBJ databases">
        <authorList>
            <person name="Seo Y.L."/>
        </authorList>
    </citation>
    <scope>NUCLEOTIDE SEQUENCE</scope>
    <source>
        <strain evidence="21">R11</strain>
    </source>
</reference>
<evidence type="ECO:0000256" key="3">
    <source>
        <dbReference type="ARBA" id="ARBA00007090"/>
    </source>
</evidence>
<evidence type="ECO:0000256" key="18">
    <source>
        <dbReference type="SAM" id="Phobius"/>
    </source>
</evidence>
<gene>
    <name evidence="21" type="ORF">GSY63_19520</name>
</gene>
<dbReference type="InterPro" id="IPR012338">
    <property type="entry name" value="Beta-lactam/transpept-like"/>
</dbReference>
<dbReference type="GO" id="GO:0009002">
    <property type="term" value="F:serine-type D-Ala-D-Ala carboxypeptidase activity"/>
    <property type="evidence" value="ECO:0007669"/>
    <property type="project" value="UniProtKB-EC"/>
</dbReference>
<evidence type="ECO:0000256" key="16">
    <source>
        <dbReference type="ARBA" id="ARBA00034000"/>
    </source>
</evidence>
<feature type="domain" description="Glycosyl transferase family 51" evidence="20">
    <location>
        <begin position="67"/>
        <end position="244"/>
    </location>
</feature>
<evidence type="ECO:0000256" key="14">
    <source>
        <dbReference type="ARBA" id="ARBA00023268"/>
    </source>
</evidence>
<evidence type="ECO:0000256" key="7">
    <source>
        <dbReference type="ARBA" id="ARBA00022670"/>
    </source>
</evidence>
<sequence length="748" mass="84686">MIIKLTDQEIKRYNRRLWGIVIGGFSFIVLLLLCVNFGLFGALPSFRDLENPKSNLASEIMSEDKRVLGKYFVQNRSNVSFKQISPNVINALVATEDNRFYSHSGIDFGRTFSIVLYNMVGHKQGGSTITQQLAKNLFNGAQGAHNPIKRIIQKLQEWIIAVRIERNYTKEEIITMYLNTVDFGAYNTFGISSAAATYFNTTPANLTPDQAALLVRMVNAPTLYNPIRHPDNATTGRNFVLYRMSQENYITDGQYEEFKQRPLGIKFHPTDHTEGLATYFRSVLKKDVQRILEEKSIVKTDGSQYDLDRDGLKIYTTLNYDMQQYAEEAQHKYMRELQAQFNDHWHGYNLRKSIQNYDLLIKQGMQRSDRYRMLKQEGKTDEEIMEDFNTPAPMNIFTWRGDRDTTMKPIDSIVYSKLTLRNAMMSMDPTTGYIKAWVGGIDFKHYKYDQVKTGARQVGSTAKPFTYAVAIANGFSPCMQVNNVPDTIRIPGSPPWCPNSEPSSTIPGMITLRKALANSQNWVTAHVMKEVTAQPVATLIKKMGITTEVPAYPSICLGVFDASVFDMTGAYSVFANHGIWTEPTYLVRIEDKNGNVLYDNKPRVVQAMEDQYAYVMTYMLKGVIQEGTGQRLQWKYGLTNPIGGKTGTTQANSDGWFIGITPQLVTGVWTGCEDRDIHFRSTRLGEGANTALPIFALYMKQVYANPTLGIKKNVDFAPPKNGLTTVLDCGQYNQQQQGTDEVDKKLGF</sequence>
<evidence type="ECO:0000256" key="13">
    <source>
        <dbReference type="ARBA" id="ARBA00023136"/>
    </source>
</evidence>
<comment type="catalytic activity">
    <reaction evidence="16">
        <text>Preferential cleavage: (Ac)2-L-Lys-D-Ala-|-D-Ala. Also transpeptidation of peptidyl-alanyl moieties that are N-acyl substituents of D-alanine.</text>
        <dbReference type="EC" id="3.4.16.4"/>
    </reaction>
</comment>
<keyword evidence="22" id="KW-1185">Reference proteome</keyword>
<comment type="catalytic activity">
    <reaction evidence="17">
        <text>[GlcNAc-(1-&gt;4)-Mur2Ac(oyl-L-Ala-gamma-D-Glu-L-Lys-D-Ala-D-Ala)](n)-di-trans,octa-cis-undecaprenyl diphosphate + beta-D-GlcNAc-(1-&gt;4)-Mur2Ac(oyl-L-Ala-gamma-D-Glu-L-Lys-D-Ala-D-Ala)-di-trans,octa-cis-undecaprenyl diphosphate = [GlcNAc-(1-&gt;4)-Mur2Ac(oyl-L-Ala-gamma-D-Glu-L-Lys-D-Ala-D-Ala)](n+1)-di-trans,octa-cis-undecaprenyl diphosphate + di-trans,octa-cis-undecaprenyl diphosphate + H(+)</text>
        <dbReference type="Rhea" id="RHEA:23708"/>
        <dbReference type="Rhea" id="RHEA-COMP:9602"/>
        <dbReference type="Rhea" id="RHEA-COMP:9603"/>
        <dbReference type="ChEBI" id="CHEBI:15378"/>
        <dbReference type="ChEBI" id="CHEBI:58405"/>
        <dbReference type="ChEBI" id="CHEBI:60033"/>
        <dbReference type="ChEBI" id="CHEBI:78435"/>
        <dbReference type="EC" id="2.4.99.28"/>
    </reaction>
</comment>
<dbReference type="Proteomes" id="UP000638732">
    <property type="component" value="Unassembled WGS sequence"/>
</dbReference>
<evidence type="ECO:0000313" key="22">
    <source>
        <dbReference type="Proteomes" id="UP000638732"/>
    </source>
</evidence>
<dbReference type="GO" id="GO:0008658">
    <property type="term" value="F:penicillin binding"/>
    <property type="evidence" value="ECO:0007669"/>
    <property type="project" value="InterPro"/>
</dbReference>
<dbReference type="AlphaFoldDB" id="A0A965ZKF6"/>
<keyword evidence="14" id="KW-0511">Multifunctional enzyme</keyword>
<keyword evidence="5" id="KW-1003">Cell membrane</keyword>
<name>A0A965ZKF6_9SPHI</name>
<dbReference type="GO" id="GO:0008955">
    <property type="term" value="F:peptidoglycan glycosyltransferase activity"/>
    <property type="evidence" value="ECO:0007669"/>
    <property type="project" value="UniProtKB-EC"/>
</dbReference>
<evidence type="ECO:0000256" key="8">
    <source>
        <dbReference type="ARBA" id="ARBA00022676"/>
    </source>
</evidence>
<evidence type="ECO:0000256" key="10">
    <source>
        <dbReference type="ARBA" id="ARBA00022801"/>
    </source>
</evidence>
<proteinExistence type="inferred from homology"/>
<dbReference type="InterPro" id="IPR023346">
    <property type="entry name" value="Lysozyme-like_dom_sf"/>
</dbReference>
<dbReference type="PANTHER" id="PTHR32282:SF11">
    <property type="entry name" value="PENICILLIN-BINDING PROTEIN 1B"/>
    <property type="match status" value="1"/>
</dbReference>
<protein>
    <submittedName>
        <fullName evidence="21">Penicillin-binding protein</fullName>
    </submittedName>
</protein>
<accession>A0A965ZKF6</accession>
<keyword evidence="18" id="KW-1133">Transmembrane helix</keyword>
<keyword evidence="10" id="KW-0378">Hydrolase</keyword>
<keyword evidence="15" id="KW-0961">Cell wall biogenesis/degradation</keyword>
<comment type="caution">
    <text evidence="21">The sequence shown here is derived from an EMBL/GenBank/DDBJ whole genome shotgun (WGS) entry which is preliminary data.</text>
</comment>
<evidence type="ECO:0000256" key="11">
    <source>
        <dbReference type="ARBA" id="ARBA00022960"/>
    </source>
</evidence>
<reference evidence="21" key="2">
    <citation type="submission" date="2020-10" db="EMBL/GenBank/DDBJ databases">
        <title>Mucilaginibacter sp. nov., isolated from soil.</title>
        <authorList>
            <person name="Jeon C.O."/>
        </authorList>
    </citation>
    <scope>NUCLEOTIDE SEQUENCE</scope>
    <source>
        <strain evidence="21">R11</strain>
    </source>
</reference>
<dbReference type="InterPro" id="IPR001460">
    <property type="entry name" value="PCN-bd_Tpept"/>
</dbReference>
<dbReference type="Pfam" id="PF00912">
    <property type="entry name" value="Transgly"/>
    <property type="match status" value="1"/>
</dbReference>
<keyword evidence="12" id="KW-0573">Peptidoglycan synthesis</keyword>
<evidence type="ECO:0000256" key="1">
    <source>
        <dbReference type="ARBA" id="ARBA00004236"/>
    </source>
</evidence>
<dbReference type="SUPFAM" id="SSF53955">
    <property type="entry name" value="Lysozyme-like"/>
    <property type="match status" value="1"/>
</dbReference>
<keyword evidence="11" id="KW-0133">Cell shape</keyword>
<dbReference type="SUPFAM" id="SSF56601">
    <property type="entry name" value="beta-lactamase/transpeptidase-like"/>
    <property type="match status" value="1"/>
</dbReference>
<keyword evidence="6" id="KW-0121">Carboxypeptidase</keyword>
<comment type="similarity">
    <text evidence="3">In the C-terminal section; belongs to the transpeptidase family.</text>
</comment>
<dbReference type="Pfam" id="PF00905">
    <property type="entry name" value="Transpeptidase"/>
    <property type="match status" value="1"/>
</dbReference>
<dbReference type="EMBL" id="WWEO01000044">
    <property type="protein sequence ID" value="NCD71564.1"/>
    <property type="molecule type" value="Genomic_DNA"/>
</dbReference>
<organism evidence="21 22">
    <name type="scientific">Mucilaginibacter agri</name>
    <dbReference type="NCBI Taxonomy" id="2695265"/>
    <lineage>
        <taxon>Bacteria</taxon>
        <taxon>Pseudomonadati</taxon>
        <taxon>Bacteroidota</taxon>
        <taxon>Sphingobacteriia</taxon>
        <taxon>Sphingobacteriales</taxon>
        <taxon>Sphingobacteriaceae</taxon>
        <taxon>Mucilaginibacter</taxon>
    </lineage>
</organism>
<evidence type="ECO:0000259" key="19">
    <source>
        <dbReference type="Pfam" id="PF00905"/>
    </source>
</evidence>
<dbReference type="InterPro" id="IPR050396">
    <property type="entry name" value="Glycosyltr_51/Transpeptidase"/>
</dbReference>
<evidence type="ECO:0000256" key="12">
    <source>
        <dbReference type="ARBA" id="ARBA00022984"/>
    </source>
</evidence>
<comment type="subcellular location">
    <subcellularLocation>
        <location evidence="1">Cell membrane</location>
    </subcellularLocation>
</comment>
<keyword evidence="8" id="KW-0328">Glycosyltransferase</keyword>
<evidence type="ECO:0000256" key="17">
    <source>
        <dbReference type="ARBA" id="ARBA00049902"/>
    </source>
</evidence>
<comment type="similarity">
    <text evidence="4">In the N-terminal section; belongs to the glycosyltransferase 51 family.</text>
</comment>
<dbReference type="GO" id="GO:0009252">
    <property type="term" value="P:peptidoglycan biosynthetic process"/>
    <property type="evidence" value="ECO:0007669"/>
    <property type="project" value="UniProtKB-KW"/>
</dbReference>
<dbReference type="PANTHER" id="PTHR32282">
    <property type="entry name" value="BINDING PROTEIN TRANSPEPTIDASE, PUTATIVE-RELATED"/>
    <property type="match status" value="1"/>
</dbReference>
<dbReference type="GO" id="GO:0005886">
    <property type="term" value="C:plasma membrane"/>
    <property type="evidence" value="ECO:0007669"/>
    <property type="project" value="UniProtKB-SubCell"/>
</dbReference>
<evidence type="ECO:0000259" key="20">
    <source>
        <dbReference type="Pfam" id="PF00912"/>
    </source>
</evidence>
<evidence type="ECO:0000256" key="9">
    <source>
        <dbReference type="ARBA" id="ARBA00022679"/>
    </source>
</evidence>
<keyword evidence="9" id="KW-0808">Transferase</keyword>
<dbReference type="GO" id="GO:0071555">
    <property type="term" value="P:cell wall organization"/>
    <property type="evidence" value="ECO:0007669"/>
    <property type="project" value="UniProtKB-KW"/>
</dbReference>
<evidence type="ECO:0000256" key="5">
    <source>
        <dbReference type="ARBA" id="ARBA00022475"/>
    </source>
</evidence>
<evidence type="ECO:0000256" key="6">
    <source>
        <dbReference type="ARBA" id="ARBA00022645"/>
    </source>
</evidence>
<dbReference type="GO" id="GO:0008360">
    <property type="term" value="P:regulation of cell shape"/>
    <property type="evidence" value="ECO:0007669"/>
    <property type="project" value="UniProtKB-KW"/>
</dbReference>
<evidence type="ECO:0000256" key="15">
    <source>
        <dbReference type="ARBA" id="ARBA00023316"/>
    </source>
</evidence>
<dbReference type="Gene3D" id="1.10.3810.10">
    <property type="entry name" value="Biosynthetic peptidoglycan transglycosylase-like"/>
    <property type="match status" value="1"/>
</dbReference>
<dbReference type="InterPro" id="IPR001264">
    <property type="entry name" value="Glyco_trans_51"/>
</dbReference>
<dbReference type="Gene3D" id="3.40.710.10">
    <property type="entry name" value="DD-peptidase/beta-lactamase superfamily"/>
    <property type="match status" value="1"/>
</dbReference>
<dbReference type="InterPro" id="IPR036950">
    <property type="entry name" value="PBP_transglycosylase"/>
</dbReference>
<dbReference type="GO" id="GO:0006508">
    <property type="term" value="P:proteolysis"/>
    <property type="evidence" value="ECO:0007669"/>
    <property type="project" value="UniProtKB-KW"/>
</dbReference>
<keyword evidence="18" id="KW-0812">Transmembrane</keyword>